<dbReference type="GO" id="GO:0004176">
    <property type="term" value="F:ATP-dependent peptidase activity"/>
    <property type="evidence" value="ECO:0007669"/>
    <property type="project" value="InterPro"/>
</dbReference>
<evidence type="ECO:0000313" key="7">
    <source>
        <dbReference type="EMBL" id="HJE96600.1"/>
    </source>
</evidence>
<dbReference type="InterPro" id="IPR029045">
    <property type="entry name" value="ClpP/crotonase-like_dom_sf"/>
</dbReference>
<gene>
    <name evidence="7" type="ORF">K8V00_03175</name>
</gene>
<evidence type="ECO:0000256" key="3">
    <source>
        <dbReference type="ARBA" id="ARBA00022670"/>
    </source>
</evidence>
<dbReference type="NCBIfam" id="NF045542">
    <property type="entry name" value="Clp_rel_HeadMat"/>
    <property type="match status" value="1"/>
</dbReference>
<dbReference type="GO" id="GO:0006515">
    <property type="term" value="P:protein quality control for misfolded or incompletely synthesized proteins"/>
    <property type="evidence" value="ECO:0007669"/>
    <property type="project" value="TreeGrafter"/>
</dbReference>
<dbReference type="CDD" id="cd07016">
    <property type="entry name" value="S14_ClpP_1"/>
    <property type="match status" value="1"/>
</dbReference>
<dbReference type="GO" id="GO:0009368">
    <property type="term" value="C:endopeptidase Clp complex"/>
    <property type="evidence" value="ECO:0007669"/>
    <property type="project" value="TreeGrafter"/>
</dbReference>
<dbReference type="Gene3D" id="3.90.226.10">
    <property type="entry name" value="2-enoyl-CoA Hydratase, Chain A, domain 1"/>
    <property type="match status" value="1"/>
</dbReference>
<dbReference type="PANTHER" id="PTHR10381:SF70">
    <property type="entry name" value="ATP-DEPENDENT CLP PROTEASE PROTEOLYTIC SUBUNIT"/>
    <property type="match status" value="1"/>
</dbReference>
<organism evidence="7 8">
    <name type="scientific">Ligilactobacillus acidipiscis</name>
    <dbReference type="NCBI Taxonomy" id="89059"/>
    <lineage>
        <taxon>Bacteria</taxon>
        <taxon>Bacillati</taxon>
        <taxon>Bacillota</taxon>
        <taxon>Bacilli</taxon>
        <taxon>Lactobacillales</taxon>
        <taxon>Lactobacillaceae</taxon>
        <taxon>Ligilactobacillus</taxon>
    </lineage>
</organism>
<keyword evidence="2" id="KW-0963">Cytoplasm</keyword>
<reference evidence="7" key="2">
    <citation type="submission" date="2021-09" db="EMBL/GenBank/DDBJ databases">
        <authorList>
            <person name="Gilroy R."/>
        </authorList>
    </citation>
    <scope>NUCLEOTIDE SEQUENCE</scope>
    <source>
        <strain evidence="7">CHK174-6876</strain>
    </source>
</reference>
<comment type="caution">
    <text evidence="7">The sequence shown here is derived from an EMBL/GenBank/DDBJ whole genome shotgun (WGS) entry which is preliminary data.</text>
</comment>
<comment type="similarity">
    <text evidence="1 6">Belongs to the peptidase S14 family.</text>
</comment>
<dbReference type="SUPFAM" id="SSF52096">
    <property type="entry name" value="ClpP/crotonase"/>
    <property type="match status" value="1"/>
</dbReference>
<dbReference type="InterPro" id="IPR001907">
    <property type="entry name" value="ClpP"/>
</dbReference>
<dbReference type="Pfam" id="PF00574">
    <property type="entry name" value="CLP_protease"/>
    <property type="match status" value="1"/>
</dbReference>
<protein>
    <recommendedName>
        <fullName evidence="6">ATP-dependent Clp protease proteolytic subunit</fullName>
    </recommendedName>
</protein>
<evidence type="ECO:0000256" key="6">
    <source>
        <dbReference type="RuleBase" id="RU003567"/>
    </source>
</evidence>
<proteinExistence type="inferred from homology"/>
<reference evidence="7" key="1">
    <citation type="journal article" date="2021" name="PeerJ">
        <title>Extensive microbial diversity within the chicken gut microbiome revealed by metagenomics and culture.</title>
        <authorList>
            <person name="Gilroy R."/>
            <person name="Ravi A."/>
            <person name="Getino M."/>
            <person name="Pursley I."/>
            <person name="Horton D.L."/>
            <person name="Alikhan N.F."/>
            <person name="Baker D."/>
            <person name="Gharbi K."/>
            <person name="Hall N."/>
            <person name="Watson M."/>
            <person name="Adriaenssens E.M."/>
            <person name="Foster-Nyarko E."/>
            <person name="Jarju S."/>
            <person name="Secka A."/>
            <person name="Antonio M."/>
            <person name="Oren A."/>
            <person name="Chaudhuri R.R."/>
            <person name="La Ragione R."/>
            <person name="Hildebrand F."/>
            <person name="Pallen M.J."/>
        </authorList>
    </citation>
    <scope>NUCLEOTIDE SEQUENCE</scope>
    <source>
        <strain evidence="7">CHK174-6876</strain>
    </source>
</reference>
<dbReference type="InterPro" id="IPR023562">
    <property type="entry name" value="ClpP/TepA"/>
</dbReference>
<evidence type="ECO:0000256" key="1">
    <source>
        <dbReference type="ARBA" id="ARBA00007039"/>
    </source>
</evidence>
<dbReference type="GO" id="GO:0051117">
    <property type="term" value="F:ATPase binding"/>
    <property type="evidence" value="ECO:0007669"/>
    <property type="project" value="TreeGrafter"/>
</dbReference>
<evidence type="ECO:0000313" key="8">
    <source>
        <dbReference type="Proteomes" id="UP000707535"/>
    </source>
</evidence>
<dbReference type="PANTHER" id="PTHR10381">
    <property type="entry name" value="ATP-DEPENDENT CLP PROTEASE PROTEOLYTIC SUBUNIT"/>
    <property type="match status" value="1"/>
</dbReference>
<keyword evidence="4" id="KW-0378">Hydrolase</keyword>
<dbReference type="EMBL" id="DYXG01000027">
    <property type="protein sequence ID" value="HJE96600.1"/>
    <property type="molecule type" value="Genomic_DNA"/>
</dbReference>
<evidence type="ECO:0000256" key="5">
    <source>
        <dbReference type="ARBA" id="ARBA00022825"/>
    </source>
</evidence>
<evidence type="ECO:0000256" key="4">
    <source>
        <dbReference type="ARBA" id="ARBA00022801"/>
    </source>
</evidence>
<dbReference type="PRINTS" id="PR00127">
    <property type="entry name" value="CLPPROTEASEP"/>
</dbReference>
<keyword evidence="5" id="KW-0720">Serine protease</keyword>
<sequence length="252" mass="27814">MTKIDIKGAIVADSDKWFYDMFGEPATAPKDINEAIANDTDGKLELEVNSPGGLVNSGNEIYTALKSYDGKVIVNIVGEACSAASLIAMAGDTVRMSPVAMMMIHNIKNGLMGDKNDMQDNAELLKKYDAVIASAYVSKTGLSKNEILDKMDKTTWLNADEAVDLGFADEIMDFGQKDKPMQLVAANTKLYPPQMIDKFKDLMAENKRLKEMPPHETIDITTDNFIDKVVAKLKEDSKPQEPKATGFERFLF</sequence>
<dbReference type="AlphaFoldDB" id="A0A921F7E9"/>
<keyword evidence="3 7" id="KW-0645">Protease</keyword>
<name>A0A921F7E9_9LACO</name>
<dbReference type="Proteomes" id="UP000707535">
    <property type="component" value="Unassembled WGS sequence"/>
</dbReference>
<evidence type="ECO:0000256" key="2">
    <source>
        <dbReference type="ARBA" id="ARBA00022490"/>
    </source>
</evidence>
<dbReference type="GO" id="GO:0004252">
    <property type="term" value="F:serine-type endopeptidase activity"/>
    <property type="evidence" value="ECO:0007669"/>
    <property type="project" value="InterPro"/>
</dbReference>
<accession>A0A921F7E9</accession>